<accession>A0A3P6AGK3</accession>
<sequence>MDPRGLTRSITGHHGSILQLHLCLLLFSGHTSAQATDGDSDMYGESLLDPNMVILMIVLVSVFFTLGFFSICIRKWLERVTGMNNANSVGAGGNRFSLSRPQARGIDA</sequence>
<name>A0A3P6AGK3_BRACM</name>
<protein>
    <submittedName>
        <fullName evidence="3">Uncharacterized protein</fullName>
    </submittedName>
</protein>
<keyword evidence="1" id="KW-0812">Transmembrane</keyword>
<dbReference type="EMBL" id="LR031573">
    <property type="protein sequence ID" value="VDC88449.1"/>
    <property type="molecule type" value="Genomic_DNA"/>
</dbReference>
<organism evidence="3">
    <name type="scientific">Brassica campestris</name>
    <name type="common">Field mustard</name>
    <dbReference type="NCBI Taxonomy" id="3711"/>
    <lineage>
        <taxon>Eukaryota</taxon>
        <taxon>Viridiplantae</taxon>
        <taxon>Streptophyta</taxon>
        <taxon>Embryophyta</taxon>
        <taxon>Tracheophyta</taxon>
        <taxon>Spermatophyta</taxon>
        <taxon>Magnoliopsida</taxon>
        <taxon>eudicotyledons</taxon>
        <taxon>Gunneridae</taxon>
        <taxon>Pentapetalae</taxon>
        <taxon>rosids</taxon>
        <taxon>malvids</taxon>
        <taxon>Brassicales</taxon>
        <taxon>Brassicaceae</taxon>
        <taxon>Brassiceae</taxon>
        <taxon>Brassica</taxon>
    </lineage>
</organism>
<proteinExistence type="predicted"/>
<evidence type="ECO:0000256" key="2">
    <source>
        <dbReference type="SAM" id="SignalP"/>
    </source>
</evidence>
<feature type="chain" id="PRO_5018220315" evidence="2">
    <location>
        <begin position="34"/>
        <end position="108"/>
    </location>
</feature>
<gene>
    <name evidence="3" type="ORF">BRAA02T06826Z</name>
</gene>
<evidence type="ECO:0000256" key="1">
    <source>
        <dbReference type="SAM" id="Phobius"/>
    </source>
</evidence>
<feature type="signal peptide" evidence="2">
    <location>
        <begin position="1"/>
        <end position="33"/>
    </location>
</feature>
<feature type="transmembrane region" description="Helical" evidence="1">
    <location>
        <begin position="51"/>
        <end position="73"/>
    </location>
</feature>
<dbReference type="AlphaFoldDB" id="A0A3P6AGK3"/>
<keyword evidence="1" id="KW-0472">Membrane</keyword>
<reference evidence="3" key="1">
    <citation type="submission" date="2018-11" db="EMBL/GenBank/DDBJ databases">
        <authorList>
            <consortium name="Genoscope - CEA"/>
            <person name="William W."/>
        </authorList>
    </citation>
    <scope>NUCLEOTIDE SEQUENCE</scope>
</reference>
<keyword evidence="1" id="KW-1133">Transmembrane helix</keyword>
<evidence type="ECO:0000313" key="3">
    <source>
        <dbReference type="EMBL" id="VDC88449.1"/>
    </source>
</evidence>
<keyword evidence="2" id="KW-0732">Signal</keyword>